<accession>A0A9P8UBW0</accession>
<dbReference type="InterPro" id="IPR036259">
    <property type="entry name" value="MFS_trans_sf"/>
</dbReference>
<feature type="transmembrane region" description="Helical" evidence="8">
    <location>
        <begin position="197"/>
        <end position="217"/>
    </location>
</feature>
<keyword evidence="6 8" id="KW-0472">Membrane</keyword>
<dbReference type="GO" id="GO:0016020">
    <property type="term" value="C:membrane"/>
    <property type="evidence" value="ECO:0007669"/>
    <property type="project" value="UniProtKB-SubCell"/>
</dbReference>
<feature type="transmembrane region" description="Helical" evidence="8">
    <location>
        <begin position="355"/>
        <end position="375"/>
    </location>
</feature>
<sequence>MADEKIAVVASEGAHVDRLYPAVDAGTGETAKQEGAQAKTVHNAELFAAISETKIKKWSKATLHLYFSVFVAFCCACANGYDGSLMTGIIAMDHFKSTFDTESTGTKIAVMYSLYTVGSMVAAPVAAVLSDKFGRRIAMFCGAVVIIVGAVIVATSNTVAQFVVGRFILGMGIQVMTVAAPAYAVEISPPHWRGRCTGFYNCGWFGGSIPAAAITFGCNSINNNYQWRIPLLLQCFASVVVMGSVFFIPESPRWQMANGKEDAALDFLVKYHGNNNPNSRLVLLELEEMRDGIRQDGIDKSYADYRPLLFTHSGRWRMAQVLMISIFGQFSGNGLGYFNTVIFQQLGIESSSQQLAYNLLNSILSAIGALAAVALTDTMPRRKVLVIGTFVCACALATNSGLSAALDSQGENVTTSYAQGALAAYFLFNIIFSFTYTPLQAVVVTEALETTIRAKGLAASGVIVSAMGFINQFAGPIALHNIGYRYIYVFVGWDVIESIAWYFFCVEAQGRTLEQLEWVYSQPNPVKASLKVDKVIVQADGKVTEKVADGSDGEATASHV</sequence>
<reference evidence="10" key="1">
    <citation type="journal article" date="2021" name="Nat. Commun.">
        <title>Genetic determinants of endophytism in the Arabidopsis root mycobiome.</title>
        <authorList>
            <person name="Mesny F."/>
            <person name="Miyauchi S."/>
            <person name="Thiergart T."/>
            <person name="Pickel B."/>
            <person name="Atanasova L."/>
            <person name="Karlsson M."/>
            <person name="Huettel B."/>
            <person name="Barry K.W."/>
            <person name="Haridas S."/>
            <person name="Chen C."/>
            <person name="Bauer D."/>
            <person name="Andreopoulos W."/>
            <person name="Pangilinan J."/>
            <person name="LaButti K."/>
            <person name="Riley R."/>
            <person name="Lipzen A."/>
            <person name="Clum A."/>
            <person name="Drula E."/>
            <person name="Henrissat B."/>
            <person name="Kohler A."/>
            <person name="Grigoriev I.V."/>
            <person name="Martin F.M."/>
            <person name="Hacquard S."/>
        </authorList>
    </citation>
    <scope>NUCLEOTIDE SEQUENCE</scope>
    <source>
        <strain evidence="10">MPI-SDFR-AT-0073</strain>
    </source>
</reference>
<dbReference type="PANTHER" id="PTHR48022:SF36">
    <property type="entry name" value="LACTOSE PERMEASE, PUTATIVE (AFU_ORTHOLOGUE AFUA_1G17310)-RELATED"/>
    <property type="match status" value="1"/>
</dbReference>
<feature type="transmembrane region" description="Helical" evidence="8">
    <location>
        <begin position="422"/>
        <end position="444"/>
    </location>
</feature>
<dbReference type="InterPro" id="IPR003663">
    <property type="entry name" value="Sugar/inositol_transpt"/>
</dbReference>
<organism evidence="10 11">
    <name type="scientific">Truncatella angustata</name>
    <dbReference type="NCBI Taxonomy" id="152316"/>
    <lineage>
        <taxon>Eukaryota</taxon>
        <taxon>Fungi</taxon>
        <taxon>Dikarya</taxon>
        <taxon>Ascomycota</taxon>
        <taxon>Pezizomycotina</taxon>
        <taxon>Sordariomycetes</taxon>
        <taxon>Xylariomycetidae</taxon>
        <taxon>Amphisphaeriales</taxon>
        <taxon>Sporocadaceae</taxon>
        <taxon>Truncatella</taxon>
    </lineage>
</organism>
<comment type="subcellular location">
    <subcellularLocation>
        <location evidence="1">Membrane</location>
        <topology evidence="1">Multi-pass membrane protein</topology>
    </subcellularLocation>
</comment>
<dbReference type="Gene3D" id="1.20.1250.20">
    <property type="entry name" value="MFS general substrate transporter like domains"/>
    <property type="match status" value="1"/>
</dbReference>
<dbReference type="InterPro" id="IPR005829">
    <property type="entry name" value="Sugar_transporter_CS"/>
</dbReference>
<evidence type="ECO:0000256" key="2">
    <source>
        <dbReference type="ARBA" id="ARBA00010992"/>
    </source>
</evidence>
<dbReference type="InterPro" id="IPR005828">
    <property type="entry name" value="MFS_sugar_transport-like"/>
</dbReference>
<evidence type="ECO:0000256" key="4">
    <source>
        <dbReference type="ARBA" id="ARBA00022692"/>
    </source>
</evidence>
<dbReference type="NCBIfam" id="TIGR00879">
    <property type="entry name" value="SP"/>
    <property type="match status" value="1"/>
</dbReference>
<dbReference type="InterPro" id="IPR020846">
    <property type="entry name" value="MFS_dom"/>
</dbReference>
<dbReference type="PROSITE" id="PS50850">
    <property type="entry name" value="MFS"/>
    <property type="match status" value="1"/>
</dbReference>
<feature type="transmembrane region" description="Helical" evidence="8">
    <location>
        <begin position="167"/>
        <end position="185"/>
    </location>
</feature>
<gene>
    <name evidence="10" type="ORF">BKA67DRAFT_649888</name>
</gene>
<protein>
    <submittedName>
        <fullName evidence="10">Lactose permease</fullName>
    </submittedName>
</protein>
<dbReference type="PROSITE" id="PS00216">
    <property type="entry name" value="SUGAR_TRANSPORT_1"/>
    <property type="match status" value="1"/>
</dbReference>
<comment type="similarity">
    <text evidence="2 7">Belongs to the major facilitator superfamily. Sugar transporter (TC 2.A.1.1) family.</text>
</comment>
<feature type="transmembrane region" description="Helical" evidence="8">
    <location>
        <begin position="321"/>
        <end position="343"/>
    </location>
</feature>
<dbReference type="InterPro" id="IPR050360">
    <property type="entry name" value="MFS_Sugar_Transporters"/>
</dbReference>
<feature type="transmembrane region" description="Helical" evidence="8">
    <location>
        <begin position="137"/>
        <end position="155"/>
    </location>
</feature>
<dbReference type="AlphaFoldDB" id="A0A9P8UBW0"/>
<dbReference type="EMBL" id="JAGPXC010000009">
    <property type="protein sequence ID" value="KAH6646607.1"/>
    <property type="molecule type" value="Genomic_DNA"/>
</dbReference>
<proteinExistence type="inferred from homology"/>
<feature type="transmembrane region" description="Helical" evidence="8">
    <location>
        <begin position="384"/>
        <end position="402"/>
    </location>
</feature>
<evidence type="ECO:0000256" key="8">
    <source>
        <dbReference type="SAM" id="Phobius"/>
    </source>
</evidence>
<dbReference type="RefSeq" id="XP_045953121.1">
    <property type="nucleotide sequence ID" value="XM_046106029.1"/>
</dbReference>
<dbReference type="GeneID" id="70134920"/>
<dbReference type="OrthoDB" id="6133115at2759"/>
<feature type="transmembrane region" description="Helical" evidence="8">
    <location>
        <begin position="63"/>
        <end position="81"/>
    </location>
</feature>
<dbReference type="PANTHER" id="PTHR48022">
    <property type="entry name" value="PLASTIDIC GLUCOSE TRANSPORTER 4"/>
    <property type="match status" value="1"/>
</dbReference>
<evidence type="ECO:0000313" key="10">
    <source>
        <dbReference type="EMBL" id="KAH6646607.1"/>
    </source>
</evidence>
<dbReference type="Proteomes" id="UP000758603">
    <property type="component" value="Unassembled WGS sequence"/>
</dbReference>
<name>A0A9P8UBW0_9PEZI</name>
<evidence type="ECO:0000259" key="9">
    <source>
        <dbReference type="PROSITE" id="PS50850"/>
    </source>
</evidence>
<dbReference type="SUPFAM" id="SSF103473">
    <property type="entry name" value="MFS general substrate transporter"/>
    <property type="match status" value="1"/>
</dbReference>
<evidence type="ECO:0000256" key="6">
    <source>
        <dbReference type="ARBA" id="ARBA00023136"/>
    </source>
</evidence>
<dbReference type="Pfam" id="PF00083">
    <property type="entry name" value="Sugar_tr"/>
    <property type="match status" value="1"/>
</dbReference>
<evidence type="ECO:0000313" key="11">
    <source>
        <dbReference type="Proteomes" id="UP000758603"/>
    </source>
</evidence>
<evidence type="ECO:0000256" key="1">
    <source>
        <dbReference type="ARBA" id="ARBA00004141"/>
    </source>
</evidence>
<dbReference type="GO" id="GO:0005351">
    <property type="term" value="F:carbohydrate:proton symporter activity"/>
    <property type="evidence" value="ECO:0007669"/>
    <property type="project" value="TreeGrafter"/>
</dbReference>
<keyword evidence="11" id="KW-1185">Reference proteome</keyword>
<evidence type="ECO:0000256" key="3">
    <source>
        <dbReference type="ARBA" id="ARBA00022448"/>
    </source>
</evidence>
<feature type="transmembrane region" description="Helical" evidence="8">
    <location>
        <begin position="229"/>
        <end position="248"/>
    </location>
</feature>
<feature type="domain" description="Major facilitator superfamily (MFS) profile" evidence="9">
    <location>
        <begin position="68"/>
        <end position="509"/>
    </location>
</feature>
<evidence type="ECO:0000256" key="7">
    <source>
        <dbReference type="RuleBase" id="RU003346"/>
    </source>
</evidence>
<keyword evidence="4 8" id="KW-0812">Transmembrane</keyword>
<dbReference type="FunFam" id="1.20.1250.20:FF:000217">
    <property type="entry name" value="MFS lactose permease, putative"/>
    <property type="match status" value="1"/>
</dbReference>
<evidence type="ECO:0000256" key="5">
    <source>
        <dbReference type="ARBA" id="ARBA00022989"/>
    </source>
</evidence>
<feature type="transmembrane region" description="Helical" evidence="8">
    <location>
        <begin position="486"/>
        <end position="504"/>
    </location>
</feature>
<keyword evidence="5 8" id="KW-1133">Transmembrane helix</keyword>
<feature type="transmembrane region" description="Helical" evidence="8">
    <location>
        <begin position="456"/>
        <end position="474"/>
    </location>
</feature>
<keyword evidence="3 7" id="KW-0813">Transport</keyword>
<feature type="transmembrane region" description="Helical" evidence="8">
    <location>
        <begin position="109"/>
        <end position="130"/>
    </location>
</feature>
<comment type="caution">
    <text evidence="10">The sequence shown here is derived from an EMBL/GenBank/DDBJ whole genome shotgun (WGS) entry which is preliminary data.</text>
</comment>